<feature type="signal peptide" evidence="1">
    <location>
        <begin position="1"/>
        <end position="19"/>
    </location>
</feature>
<protein>
    <recommendedName>
        <fullName evidence="4">Oxidoreductase</fullName>
    </recommendedName>
</protein>
<organism evidence="2 3">
    <name type="scientific">Marinomonas ushuaiensis DSM 15871</name>
    <dbReference type="NCBI Taxonomy" id="1122207"/>
    <lineage>
        <taxon>Bacteria</taxon>
        <taxon>Pseudomonadati</taxon>
        <taxon>Pseudomonadota</taxon>
        <taxon>Gammaproteobacteria</taxon>
        <taxon>Oceanospirillales</taxon>
        <taxon>Oceanospirillaceae</taxon>
        <taxon>Marinomonas</taxon>
    </lineage>
</organism>
<evidence type="ECO:0000313" key="3">
    <source>
        <dbReference type="Proteomes" id="UP000054058"/>
    </source>
</evidence>
<dbReference type="eggNOG" id="COG3915">
    <property type="taxonomic scope" value="Bacteria"/>
</dbReference>
<name>X7E810_9GAMM</name>
<sequence length="167" mass="18752">MRLVSVLVLLISFSSFSHALDKPEGKVILTVTGAINGSNLDQSAEFDFAMLQDFPQYSVTTNNPWIRGSHTYQGFSAVDLVKILSSESVRLQVFAFNGYMTEIPLNDFVEKGAIFAIKQDGQPMTIRKLGPIMVIYPFDELEELKSEIYYGRSIWQVAEIKLIGSME</sequence>
<dbReference type="EMBL" id="JAMB01000001">
    <property type="protein sequence ID" value="ETX12092.1"/>
    <property type="molecule type" value="Genomic_DNA"/>
</dbReference>
<evidence type="ECO:0008006" key="4">
    <source>
        <dbReference type="Google" id="ProtNLM"/>
    </source>
</evidence>
<reference evidence="2 3" key="1">
    <citation type="submission" date="2014-01" db="EMBL/GenBank/DDBJ databases">
        <title>Marinomonas ushuaiensis DSM 15871 Genome Sequencing.</title>
        <authorList>
            <person name="Lai Q."/>
            <person name="Shao Z.S."/>
        </authorList>
    </citation>
    <scope>NUCLEOTIDE SEQUENCE [LARGE SCALE GENOMIC DNA]</scope>
    <source>
        <strain evidence="2 3">DSM 15871</strain>
    </source>
</reference>
<accession>X7E810</accession>
<dbReference type="SUPFAM" id="SSF56524">
    <property type="entry name" value="Oxidoreductase molybdopterin-binding domain"/>
    <property type="match status" value="1"/>
</dbReference>
<gene>
    <name evidence="2" type="ORF">MUS1_00335</name>
</gene>
<keyword evidence="1" id="KW-0732">Signal</keyword>
<feature type="chain" id="PRO_5004979457" description="Oxidoreductase" evidence="1">
    <location>
        <begin position="20"/>
        <end position="167"/>
    </location>
</feature>
<proteinExistence type="predicted"/>
<evidence type="ECO:0000256" key="1">
    <source>
        <dbReference type="SAM" id="SignalP"/>
    </source>
</evidence>
<keyword evidence="3" id="KW-1185">Reference proteome</keyword>
<dbReference type="InterPro" id="IPR036374">
    <property type="entry name" value="OxRdtase_Mopterin-bd_sf"/>
</dbReference>
<comment type="caution">
    <text evidence="2">The sequence shown here is derived from an EMBL/GenBank/DDBJ whole genome shotgun (WGS) entry which is preliminary data.</text>
</comment>
<dbReference type="PATRIC" id="fig|1122207.3.peg.72"/>
<dbReference type="Proteomes" id="UP000054058">
    <property type="component" value="Unassembled WGS sequence"/>
</dbReference>
<evidence type="ECO:0000313" key="2">
    <source>
        <dbReference type="EMBL" id="ETX12092.1"/>
    </source>
</evidence>
<dbReference type="AlphaFoldDB" id="X7E810"/>
<dbReference type="RefSeq" id="WP_036157500.1">
    <property type="nucleotide sequence ID" value="NZ_JAMB01000001.1"/>
</dbReference>
<dbReference type="OrthoDB" id="9798763at2"/>